<dbReference type="EMBL" id="CP094970">
    <property type="protein sequence ID" value="UYM07560.1"/>
    <property type="molecule type" value="Genomic_DNA"/>
</dbReference>
<proteinExistence type="predicted"/>
<evidence type="ECO:0000256" key="2">
    <source>
        <dbReference type="ARBA" id="ARBA00022679"/>
    </source>
</evidence>
<dbReference type="GO" id="GO:1901137">
    <property type="term" value="P:carbohydrate derivative biosynthetic process"/>
    <property type="evidence" value="ECO:0007669"/>
    <property type="project" value="UniProtKB-ARBA"/>
</dbReference>
<evidence type="ECO:0000313" key="6">
    <source>
        <dbReference type="Proteomes" id="UP001164390"/>
    </source>
</evidence>
<accession>A0AA46YM19</accession>
<organism evidence="5 6">
    <name type="scientific">Solicola gregarius</name>
    <dbReference type="NCBI Taxonomy" id="2908642"/>
    <lineage>
        <taxon>Bacteria</taxon>
        <taxon>Bacillati</taxon>
        <taxon>Actinomycetota</taxon>
        <taxon>Actinomycetes</taxon>
        <taxon>Propionibacteriales</taxon>
        <taxon>Nocardioidaceae</taxon>
        <taxon>Solicola</taxon>
    </lineage>
</organism>
<feature type="domain" description="Glycosyl transferase family 1" evidence="3">
    <location>
        <begin position="185"/>
        <end position="336"/>
    </location>
</feature>
<dbReference type="PANTHER" id="PTHR45947:SF3">
    <property type="entry name" value="SULFOQUINOVOSYL TRANSFERASE SQD2"/>
    <property type="match status" value="1"/>
</dbReference>
<keyword evidence="1" id="KW-0328">Glycosyltransferase</keyword>
<feature type="domain" description="Glycosyltransferase subfamily 4-like N-terminal" evidence="4">
    <location>
        <begin position="16"/>
        <end position="164"/>
    </location>
</feature>
<evidence type="ECO:0000259" key="4">
    <source>
        <dbReference type="Pfam" id="PF13579"/>
    </source>
</evidence>
<dbReference type="AlphaFoldDB" id="A0AA46YM19"/>
<keyword evidence="6" id="KW-1185">Reference proteome</keyword>
<keyword evidence="2" id="KW-0808">Transferase</keyword>
<dbReference type="RefSeq" id="WP_271636536.1">
    <property type="nucleotide sequence ID" value="NZ_CP094970.1"/>
</dbReference>
<dbReference type="Pfam" id="PF00534">
    <property type="entry name" value="Glycos_transf_1"/>
    <property type="match status" value="1"/>
</dbReference>
<dbReference type="KEGG" id="sgrg:L0C25_10955"/>
<dbReference type="Pfam" id="PF13579">
    <property type="entry name" value="Glyco_trans_4_4"/>
    <property type="match status" value="1"/>
</dbReference>
<name>A0AA46YM19_9ACTN</name>
<dbReference type="PANTHER" id="PTHR45947">
    <property type="entry name" value="SULFOQUINOVOSYL TRANSFERASE SQD2"/>
    <property type="match status" value="1"/>
</dbReference>
<dbReference type="Gene3D" id="3.40.50.2000">
    <property type="entry name" value="Glycogen Phosphorylase B"/>
    <property type="match status" value="2"/>
</dbReference>
<evidence type="ECO:0000259" key="3">
    <source>
        <dbReference type="Pfam" id="PF00534"/>
    </source>
</evidence>
<dbReference type="SUPFAM" id="SSF53756">
    <property type="entry name" value="UDP-Glycosyltransferase/glycogen phosphorylase"/>
    <property type="match status" value="1"/>
</dbReference>
<reference evidence="5" key="1">
    <citation type="submission" date="2022-01" db="EMBL/GenBank/DDBJ databases">
        <title>Nocardioidaceae gen. sp. A5X3R13.</title>
        <authorList>
            <person name="Lopez Marin M.A."/>
            <person name="Uhlik O."/>
        </authorList>
    </citation>
    <scope>NUCLEOTIDE SEQUENCE</scope>
    <source>
        <strain evidence="5">A5X3R13</strain>
    </source>
</reference>
<dbReference type="CDD" id="cd03801">
    <property type="entry name" value="GT4_PimA-like"/>
    <property type="match status" value="1"/>
</dbReference>
<dbReference type="Proteomes" id="UP001164390">
    <property type="component" value="Chromosome"/>
</dbReference>
<dbReference type="GO" id="GO:0016758">
    <property type="term" value="F:hexosyltransferase activity"/>
    <property type="evidence" value="ECO:0007669"/>
    <property type="project" value="TreeGrafter"/>
</dbReference>
<dbReference type="InterPro" id="IPR028098">
    <property type="entry name" value="Glyco_trans_4-like_N"/>
</dbReference>
<dbReference type="InterPro" id="IPR050194">
    <property type="entry name" value="Glycosyltransferase_grp1"/>
</dbReference>
<dbReference type="InterPro" id="IPR001296">
    <property type="entry name" value="Glyco_trans_1"/>
</dbReference>
<protein>
    <submittedName>
        <fullName evidence="5">Glycosyltransferase family 4 protein</fullName>
    </submittedName>
</protein>
<gene>
    <name evidence="5" type="ORF">L0C25_10955</name>
</gene>
<evidence type="ECO:0000313" key="5">
    <source>
        <dbReference type="EMBL" id="UYM07560.1"/>
    </source>
</evidence>
<sequence length="364" mass="37993">MPRRTEALISIATTTGGTGRHVRVLAAGLVDRGWRVTVCGPRPTEDQFGFTGSGAAFEPLDIGSRPSLSNASSIRTLRRLASTHDIVHAHSLRAGAIAGVATPRSVPLVVTWHNAVLASGRARRAYSVLERYVARRASSTLCVSGDLVERVRELGGRDVHLAPVSAPTLPEPSTTPDAVRAELGALDRPLVVSVGRLHAQKGYPYLVAAAHLLAERDPAPLFAIAGDGPDRATIEQQIAATGGPVRLLGDRADIPDLLRAADVMALASEWEGSPLVVSECLRAGVPFVGTAVGGVPDMVGDAGLLVPPRDPDALADAITAVLDSPEQAETLREAAHEAAARLPTDESVVADVVGTYARLLGEPV</sequence>
<evidence type="ECO:0000256" key="1">
    <source>
        <dbReference type="ARBA" id="ARBA00022676"/>
    </source>
</evidence>